<keyword evidence="7" id="KW-0418">Kinase</keyword>
<keyword evidence="2" id="KW-0813">Transport</keyword>
<dbReference type="EMBL" id="JAOQKC010000009">
    <property type="protein sequence ID" value="MCU6696832.1"/>
    <property type="molecule type" value="Genomic_DNA"/>
</dbReference>
<comment type="subcellular location">
    <subcellularLocation>
        <location evidence="1">Cytoplasm</location>
    </subcellularLocation>
</comment>
<proteinExistence type="predicted"/>
<sequence>MDKIGLARIDDRLIHGQVMSSWLGYVGSKEIIIVDDELYSDEFTKSIILISTSKSINVSIYDIDGGVEFLKNTEKRNLLLLAKSPVTFYRMLQKGIEIGKINLGGMVAAKNRTKLYKNIAISEYERQILKKIMEMGVNIYIQIVPDEKAISLTSVLGR</sequence>
<evidence type="ECO:0000256" key="7">
    <source>
        <dbReference type="ARBA" id="ARBA00022777"/>
    </source>
</evidence>
<evidence type="ECO:0000256" key="6">
    <source>
        <dbReference type="ARBA" id="ARBA00022683"/>
    </source>
</evidence>
<keyword evidence="3" id="KW-0963">Cytoplasm</keyword>
<dbReference type="InterPro" id="IPR036667">
    <property type="entry name" value="PTS_IIB_sorbose-sp_sf"/>
</dbReference>
<dbReference type="Proteomes" id="UP001652461">
    <property type="component" value="Unassembled WGS sequence"/>
</dbReference>
<dbReference type="RefSeq" id="WP_158363317.1">
    <property type="nucleotide sequence ID" value="NZ_JAOQKC010000009.1"/>
</dbReference>
<evidence type="ECO:0000256" key="3">
    <source>
        <dbReference type="ARBA" id="ARBA00022490"/>
    </source>
</evidence>
<evidence type="ECO:0000256" key="2">
    <source>
        <dbReference type="ARBA" id="ARBA00022448"/>
    </source>
</evidence>
<comment type="caution">
    <text evidence="9">The sequence shown here is derived from an EMBL/GenBank/DDBJ whole genome shotgun (WGS) entry which is preliminary data.</text>
</comment>
<dbReference type="Pfam" id="PF03830">
    <property type="entry name" value="PTSIIB_sorb"/>
    <property type="match status" value="1"/>
</dbReference>
<keyword evidence="6" id="KW-0598">Phosphotransferase system</keyword>
<organism evidence="9 10">
    <name type="scientific">Laedolimicola ammoniilytica</name>
    <dbReference type="NCBI Taxonomy" id="2981771"/>
    <lineage>
        <taxon>Bacteria</taxon>
        <taxon>Bacillati</taxon>
        <taxon>Bacillota</taxon>
        <taxon>Clostridia</taxon>
        <taxon>Lachnospirales</taxon>
        <taxon>Lachnospiraceae</taxon>
        <taxon>Laedolimicola</taxon>
    </lineage>
</organism>
<dbReference type="InterPro" id="IPR004720">
    <property type="entry name" value="PTS_IIB_sorbose-sp"/>
</dbReference>
<feature type="domain" description="PTS EIIB type-4" evidence="8">
    <location>
        <begin position="1"/>
        <end position="158"/>
    </location>
</feature>
<evidence type="ECO:0000313" key="9">
    <source>
        <dbReference type="EMBL" id="MCU6696832.1"/>
    </source>
</evidence>
<keyword evidence="5" id="KW-0808">Transferase</keyword>
<evidence type="ECO:0000259" key="8">
    <source>
        <dbReference type="PROSITE" id="PS51101"/>
    </source>
</evidence>
<evidence type="ECO:0000256" key="4">
    <source>
        <dbReference type="ARBA" id="ARBA00022597"/>
    </source>
</evidence>
<keyword evidence="4 9" id="KW-0762">Sugar transport</keyword>
<dbReference type="SUPFAM" id="SSF52728">
    <property type="entry name" value="PTS IIb component"/>
    <property type="match status" value="1"/>
</dbReference>
<evidence type="ECO:0000256" key="5">
    <source>
        <dbReference type="ARBA" id="ARBA00022679"/>
    </source>
</evidence>
<dbReference type="Gene3D" id="3.40.35.10">
    <property type="entry name" value="Phosphotransferase system, sorbose subfamily IIB component"/>
    <property type="match status" value="1"/>
</dbReference>
<keyword evidence="10" id="KW-1185">Reference proteome</keyword>
<name>A0ABT2RX61_9FIRM</name>
<accession>A0ABT2RX61</accession>
<gene>
    <name evidence="9" type="ORF">OCV63_07965</name>
</gene>
<reference evidence="9 10" key="1">
    <citation type="journal article" date="2021" name="ISME Commun">
        <title>Automated analysis of genomic sequences facilitates high-throughput and comprehensive description of bacteria.</title>
        <authorList>
            <person name="Hitch T.C.A."/>
        </authorList>
    </citation>
    <scope>NUCLEOTIDE SEQUENCE [LARGE SCALE GENOMIC DNA]</scope>
    <source>
        <strain evidence="9 10">Sanger_04</strain>
    </source>
</reference>
<dbReference type="PROSITE" id="PS51101">
    <property type="entry name" value="PTS_EIIB_TYPE_4"/>
    <property type="match status" value="1"/>
</dbReference>
<evidence type="ECO:0000313" key="10">
    <source>
        <dbReference type="Proteomes" id="UP001652461"/>
    </source>
</evidence>
<protein>
    <submittedName>
        <fullName evidence="9">PTS sugar transporter subunit IIB</fullName>
    </submittedName>
</protein>
<evidence type="ECO:0000256" key="1">
    <source>
        <dbReference type="ARBA" id="ARBA00004496"/>
    </source>
</evidence>